<dbReference type="KEGG" id="bko:CKF48_18430"/>
<dbReference type="Proteomes" id="UP000215137">
    <property type="component" value="Chromosome"/>
</dbReference>
<proteinExistence type="predicted"/>
<organism evidence="2 3">
    <name type="scientific">Cytobacillus kochii</name>
    <dbReference type="NCBI Taxonomy" id="859143"/>
    <lineage>
        <taxon>Bacteria</taxon>
        <taxon>Bacillati</taxon>
        <taxon>Bacillota</taxon>
        <taxon>Bacilli</taxon>
        <taxon>Bacillales</taxon>
        <taxon>Bacillaceae</taxon>
        <taxon>Cytobacillus</taxon>
    </lineage>
</organism>
<name>A0A248TLS8_9BACI</name>
<dbReference type="InterPro" id="IPR036866">
    <property type="entry name" value="RibonucZ/Hydroxyglut_hydro"/>
</dbReference>
<evidence type="ECO:0000259" key="1">
    <source>
        <dbReference type="SMART" id="SM00849"/>
    </source>
</evidence>
<dbReference type="InterPro" id="IPR001279">
    <property type="entry name" value="Metallo-B-lactamas"/>
</dbReference>
<keyword evidence="3" id="KW-1185">Reference proteome</keyword>
<dbReference type="Gene3D" id="3.60.15.10">
    <property type="entry name" value="Ribonuclease Z/Hydroxyacylglutathione hydrolase-like"/>
    <property type="match status" value="1"/>
</dbReference>
<dbReference type="PANTHER" id="PTHR23131:SF4">
    <property type="entry name" value="METALLO-BETA-LACTAMASE SUPERFAMILY POTEIN"/>
    <property type="match status" value="1"/>
</dbReference>
<feature type="domain" description="Metallo-beta-lactamase" evidence="1">
    <location>
        <begin position="21"/>
        <end position="234"/>
    </location>
</feature>
<gene>
    <name evidence="2" type="ORF">CKF48_18430</name>
</gene>
<protein>
    <submittedName>
        <fullName evidence="2">MBL fold metallo-hydrolase</fullName>
    </submittedName>
</protein>
<reference evidence="2 3" key="1">
    <citation type="submission" date="2017-08" db="EMBL/GenBank/DDBJ databases">
        <title>Complete Genome Sequence of Bacillus kochii Oregon-R-modENCODE STRAIN BDGP4, isolated from Drosophila melanogaster gut.</title>
        <authorList>
            <person name="Wan K.H."/>
            <person name="Yu C."/>
            <person name="Park S."/>
            <person name="Hammonds A.S."/>
            <person name="Booth B.W."/>
            <person name="Celniker S.E."/>
        </authorList>
    </citation>
    <scope>NUCLEOTIDE SEQUENCE [LARGE SCALE GENOMIC DNA]</scope>
    <source>
        <strain evidence="2 3">BDGP4</strain>
    </source>
</reference>
<dbReference type="EMBL" id="CP022983">
    <property type="protein sequence ID" value="ASV69102.1"/>
    <property type="molecule type" value="Genomic_DNA"/>
</dbReference>
<dbReference type="CDD" id="cd07725">
    <property type="entry name" value="TTHA1429-like_MBL-fold"/>
    <property type="match status" value="1"/>
</dbReference>
<dbReference type="PANTHER" id="PTHR23131">
    <property type="entry name" value="ENDORIBONUCLEASE LACTB2"/>
    <property type="match status" value="1"/>
</dbReference>
<evidence type="ECO:0000313" key="3">
    <source>
        <dbReference type="Proteomes" id="UP000215137"/>
    </source>
</evidence>
<dbReference type="SUPFAM" id="SSF56281">
    <property type="entry name" value="Metallo-hydrolase/oxidoreductase"/>
    <property type="match status" value="1"/>
</dbReference>
<dbReference type="AlphaFoldDB" id="A0A248TLS8"/>
<dbReference type="OrthoDB" id="2971563at2"/>
<accession>A0A248TLS8</accession>
<dbReference type="Pfam" id="PF00753">
    <property type="entry name" value="Lactamase_B"/>
    <property type="match status" value="1"/>
</dbReference>
<dbReference type="InterPro" id="IPR050662">
    <property type="entry name" value="Sec-metab_biosynth-thioest"/>
</dbReference>
<dbReference type="SMART" id="SM00849">
    <property type="entry name" value="Lactamase_B"/>
    <property type="match status" value="1"/>
</dbReference>
<evidence type="ECO:0000313" key="2">
    <source>
        <dbReference type="EMBL" id="ASV69102.1"/>
    </source>
</evidence>
<sequence>MAQWINDIGRLVIPTPFPVGDVNLYVIKGEKLTLIDAGPKTEEAWVALQSELNELGLTLSDIEQVILTHHHPDHVGLLDYFPADMQIIGHPLNERWLNRTEDFLQQNNDFYQHVLTEFGLIQYYDKVMTRLHSELAYFCDRSLAQEICEGDEPPGLKGWRVIETPGHAQSHIGLLRESDGIYIGGDHLLAHISPNPLMEPPLPGQSERPKSLLQYNESLDKLSRYPLALVLPGHGEVFTNVNEIIPQRKKAQHERAMKVKKWLMEESMTVFDICKRLFPKAYKMQLPLTVSETIGQLDYLLAMGEVNEYKKDGVSFYSSQMR</sequence>
<dbReference type="RefSeq" id="WP_095372666.1">
    <property type="nucleotide sequence ID" value="NZ_CP022983.1"/>
</dbReference>
<dbReference type="GO" id="GO:0016787">
    <property type="term" value="F:hydrolase activity"/>
    <property type="evidence" value="ECO:0007669"/>
    <property type="project" value="UniProtKB-KW"/>
</dbReference>
<keyword evidence="2" id="KW-0378">Hydrolase</keyword>